<gene>
    <name evidence="1" type="ORF">O181_031268</name>
</gene>
<proteinExistence type="predicted"/>
<sequence length="91" mass="10576">MFEAQAKAPTFNTRFLLAMWSDKRWLQKVFQPVAPWKARDDPSPQKQVDIYTSIVPSQRSKLPNEAADQTAKIPPTANLVFIFWHRQTPHL</sequence>
<dbReference type="AlphaFoldDB" id="A0A9Q3CX43"/>
<protein>
    <submittedName>
        <fullName evidence="1">Uncharacterized protein</fullName>
    </submittedName>
</protein>
<keyword evidence="2" id="KW-1185">Reference proteome</keyword>
<reference evidence="1" key="1">
    <citation type="submission" date="2021-03" db="EMBL/GenBank/DDBJ databases">
        <title>Draft genome sequence of rust myrtle Austropuccinia psidii MF-1, a brazilian biotype.</title>
        <authorList>
            <person name="Quecine M.C."/>
            <person name="Pachon D.M.R."/>
            <person name="Bonatelli M.L."/>
            <person name="Correr F.H."/>
            <person name="Franceschini L.M."/>
            <person name="Leite T.F."/>
            <person name="Margarido G.R.A."/>
            <person name="Almeida C.A."/>
            <person name="Ferrarezi J.A."/>
            <person name="Labate C.A."/>
        </authorList>
    </citation>
    <scope>NUCLEOTIDE SEQUENCE</scope>
    <source>
        <strain evidence="1">MF-1</strain>
    </source>
</reference>
<dbReference type="Proteomes" id="UP000765509">
    <property type="component" value="Unassembled WGS sequence"/>
</dbReference>
<organism evidence="1 2">
    <name type="scientific">Austropuccinia psidii MF-1</name>
    <dbReference type="NCBI Taxonomy" id="1389203"/>
    <lineage>
        <taxon>Eukaryota</taxon>
        <taxon>Fungi</taxon>
        <taxon>Dikarya</taxon>
        <taxon>Basidiomycota</taxon>
        <taxon>Pucciniomycotina</taxon>
        <taxon>Pucciniomycetes</taxon>
        <taxon>Pucciniales</taxon>
        <taxon>Sphaerophragmiaceae</taxon>
        <taxon>Austropuccinia</taxon>
    </lineage>
</organism>
<accession>A0A9Q3CX43</accession>
<comment type="caution">
    <text evidence="1">The sequence shown here is derived from an EMBL/GenBank/DDBJ whole genome shotgun (WGS) entry which is preliminary data.</text>
</comment>
<evidence type="ECO:0000313" key="1">
    <source>
        <dbReference type="EMBL" id="MBW0491553.1"/>
    </source>
</evidence>
<evidence type="ECO:0000313" key="2">
    <source>
        <dbReference type="Proteomes" id="UP000765509"/>
    </source>
</evidence>
<name>A0A9Q3CX43_9BASI</name>
<dbReference type="EMBL" id="AVOT02011138">
    <property type="protein sequence ID" value="MBW0491553.1"/>
    <property type="molecule type" value="Genomic_DNA"/>
</dbReference>